<dbReference type="OrthoDB" id="364779at2759"/>
<keyword evidence="4 6" id="KW-1133">Transmembrane helix</keyword>
<dbReference type="EMBL" id="ML996569">
    <property type="protein sequence ID" value="KAF2759643.1"/>
    <property type="molecule type" value="Genomic_DNA"/>
</dbReference>
<organism evidence="9 10">
    <name type="scientific">Pseudovirgaria hyperparasitica</name>
    <dbReference type="NCBI Taxonomy" id="470096"/>
    <lineage>
        <taxon>Eukaryota</taxon>
        <taxon>Fungi</taxon>
        <taxon>Dikarya</taxon>
        <taxon>Ascomycota</taxon>
        <taxon>Pezizomycotina</taxon>
        <taxon>Dothideomycetes</taxon>
        <taxon>Dothideomycetes incertae sedis</taxon>
        <taxon>Acrospermales</taxon>
        <taxon>Acrospermaceae</taxon>
        <taxon>Pseudovirgaria</taxon>
    </lineage>
</organism>
<sequence>MPEIYELDEAGKLTSTYVETINNEGKTRIDVIFPNDGKSPWQKLLDVFLPAGYPHSVTEDYLEYQIYDSLQAFASSIAGLLSNRAVLEGVGVGDASTTPNYAILLSILQEAAGRITTILFAHRLGKAIEPECKTYRLAADVFNDAAMVLDCLSPIFPRPFRVIVFSASSMLRSLCGVAAGSAKASLSAHFARWGNLGELNAKDASQETVISLLGMLAGSLVVSRITTPLATWASLIVLLVLHLMLNTLAVRAVCMRTLNRQRAGLVFQHLIAPKNASMGVPSPAHIAACEYIFYPSSTLFLPVSAVTASSTSKRLAKAHIGVPLITLLSSLAPANQATLSHFPRISISTLLEVFDSQNYILWPHPSTNTYLIILKRGCTPIDQIKAWWHACLLEHMRHQQREKQPVTKSEVKLETVSSAEDAVLERLRQSLEQLNSKFMEWVAELRVKGWDLDTAALETRTSVRIDVSGHSERAKKVDFEKYS</sequence>
<dbReference type="PANTHER" id="PTHR12770">
    <property type="entry name" value="RUS1 FAMILY PROTEIN C16ORF58"/>
    <property type="match status" value="1"/>
</dbReference>
<keyword evidence="3 6" id="KW-0812">Transmembrane</keyword>
<reference evidence="9" key="1">
    <citation type="journal article" date="2020" name="Stud. Mycol.">
        <title>101 Dothideomycetes genomes: a test case for predicting lifestyles and emergence of pathogens.</title>
        <authorList>
            <person name="Haridas S."/>
            <person name="Albert R."/>
            <person name="Binder M."/>
            <person name="Bloem J."/>
            <person name="Labutti K."/>
            <person name="Salamov A."/>
            <person name="Andreopoulos B."/>
            <person name="Baker S."/>
            <person name="Barry K."/>
            <person name="Bills G."/>
            <person name="Bluhm B."/>
            <person name="Cannon C."/>
            <person name="Castanera R."/>
            <person name="Culley D."/>
            <person name="Daum C."/>
            <person name="Ezra D."/>
            <person name="Gonzalez J."/>
            <person name="Henrissat B."/>
            <person name="Kuo A."/>
            <person name="Liang C."/>
            <person name="Lipzen A."/>
            <person name="Lutzoni F."/>
            <person name="Magnuson J."/>
            <person name="Mondo S."/>
            <person name="Nolan M."/>
            <person name="Ohm R."/>
            <person name="Pangilinan J."/>
            <person name="Park H.-J."/>
            <person name="Ramirez L."/>
            <person name="Alfaro M."/>
            <person name="Sun H."/>
            <person name="Tritt A."/>
            <person name="Yoshinaga Y."/>
            <person name="Zwiers L.-H."/>
            <person name="Turgeon B."/>
            <person name="Goodwin S."/>
            <person name="Spatafora J."/>
            <person name="Crous P."/>
            <person name="Grigoriev I."/>
        </authorList>
    </citation>
    <scope>NUCLEOTIDE SEQUENCE</scope>
    <source>
        <strain evidence="9">CBS 121739</strain>
    </source>
</reference>
<comment type="similarity">
    <text evidence="2">Belongs to the RUS1 family.</text>
</comment>
<evidence type="ECO:0000256" key="4">
    <source>
        <dbReference type="ARBA" id="ARBA00022989"/>
    </source>
</evidence>
<feature type="domain" description="Root UVB sensitive protein C-terminal" evidence="8">
    <location>
        <begin position="355"/>
        <end position="458"/>
    </location>
</feature>
<feature type="transmembrane region" description="Helical" evidence="6">
    <location>
        <begin position="232"/>
        <end position="254"/>
    </location>
</feature>
<dbReference type="GeneID" id="54490398"/>
<dbReference type="Proteomes" id="UP000799437">
    <property type="component" value="Unassembled WGS sequence"/>
</dbReference>
<proteinExistence type="inferred from homology"/>
<evidence type="ECO:0000313" key="10">
    <source>
        <dbReference type="Proteomes" id="UP000799437"/>
    </source>
</evidence>
<evidence type="ECO:0000259" key="8">
    <source>
        <dbReference type="Pfam" id="PF24160"/>
    </source>
</evidence>
<evidence type="ECO:0000259" key="7">
    <source>
        <dbReference type="Pfam" id="PF04884"/>
    </source>
</evidence>
<dbReference type="PANTHER" id="PTHR12770:SF31">
    <property type="entry name" value="RUS FAMILY MEMBER 1"/>
    <property type="match status" value="1"/>
</dbReference>
<dbReference type="GO" id="GO:0016020">
    <property type="term" value="C:membrane"/>
    <property type="evidence" value="ECO:0007669"/>
    <property type="project" value="UniProtKB-SubCell"/>
</dbReference>
<keyword evidence="10" id="KW-1185">Reference proteome</keyword>
<accession>A0A6A6WAE2</accession>
<dbReference type="AlphaFoldDB" id="A0A6A6WAE2"/>
<keyword evidence="5 6" id="KW-0472">Membrane</keyword>
<evidence type="ECO:0000256" key="6">
    <source>
        <dbReference type="SAM" id="Phobius"/>
    </source>
</evidence>
<evidence type="ECO:0000256" key="1">
    <source>
        <dbReference type="ARBA" id="ARBA00004370"/>
    </source>
</evidence>
<comment type="subcellular location">
    <subcellularLocation>
        <location evidence="1">Membrane</location>
    </subcellularLocation>
</comment>
<dbReference type="RefSeq" id="XP_033602094.1">
    <property type="nucleotide sequence ID" value="XM_033749344.1"/>
</dbReference>
<dbReference type="InterPro" id="IPR055412">
    <property type="entry name" value="UVB_sens_C"/>
</dbReference>
<gene>
    <name evidence="9" type="ORF">EJ05DRAFT_536918</name>
</gene>
<protein>
    <submittedName>
        <fullName evidence="9">DUF647 domain protein</fullName>
    </submittedName>
</protein>
<evidence type="ECO:0000256" key="5">
    <source>
        <dbReference type="ARBA" id="ARBA00023136"/>
    </source>
</evidence>
<dbReference type="InterPro" id="IPR006968">
    <property type="entry name" value="RUS_fam"/>
</dbReference>
<dbReference type="Pfam" id="PF04884">
    <property type="entry name" value="UVB_sens_prot"/>
    <property type="match status" value="1"/>
</dbReference>
<evidence type="ECO:0000313" key="9">
    <source>
        <dbReference type="EMBL" id="KAF2759643.1"/>
    </source>
</evidence>
<feature type="domain" description="Protein root UVB sensitive/RUS" evidence="7">
    <location>
        <begin position="38"/>
        <end position="271"/>
    </location>
</feature>
<dbReference type="InterPro" id="IPR054549">
    <property type="entry name" value="UVB_sens_RUS_dom"/>
</dbReference>
<dbReference type="Pfam" id="PF24160">
    <property type="entry name" value="UVB_sens_C"/>
    <property type="match status" value="1"/>
</dbReference>
<evidence type="ECO:0000256" key="3">
    <source>
        <dbReference type="ARBA" id="ARBA00022692"/>
    </source>
</evidence>
<evidence type="ECO:0000256" key="2">
    <source>
        <dbReference type="ARBA" id="ARBA00007558"/>
    </source>
</evidence>
<name>A0A6A6WAE2_9PEZI</name>